<dbReference type="Proteomes" id="UP001317613">
    <property type="component" value="Chromosome"/>
</dbReference>
<gene>
    <name evidence="1" type="ORF">EfsSVR2332_26540</name>
</gene>
<protein>
    <submittedName>
        <fullName evidence="1">Uncharacterized protein</fullName>
    </submittedName>
</protein>
<evidence type="ECO:0000313" key="1">
    <source>
        <dbReference type="EMBL" id="BDQ62576.1"/>
    </source>
</evidence>
<reference evidence="1" key="1">
    <citation type="submission" date="2022-08" db="EMBL/GenBank/DDBJ databases">
        <title>Molecular epidemiological analysis of five strains of VanD-type vancomycin-resistant Enterococcus faecalis.</title>
        <authorList>
            <person name="Mimura K."/>
            <person name="Hashimoto Y."/>
            <person name="Tomita H."/>
        </authorList>
    </citation>
    <scope>NUCLEOTIDE SEQUENCE</scope>
    <source>
        <strain evidence="1">SVR2332</strain>
    </source>
</reference>
<name>A0AC59HSC5_ENTFL</name>
<proteinExistence type="predicted"/>
<evidence type="ECO:0000313" key="2">
    <source>
        <dbReference type="Proteomes" id="UP001317613"/>
    </source>
</evidence>
<organism evidence="1 2">
    <name type="scientific">Enterococcus faecalis</name>
    <name type="common">Streptococcus faecalis</name>
    <dbReference type="NCBI Taxonomy" id="1351"/>
    <lineage>
        <taxon>Bacteria</taxon>
        <taxon>Bacillati</taxon>
        <taxon>Bacillota</taxon>
        <taxon>Bacilli</taxon>
        <taxon>Lactobacillales</taxon>
        <taxon>Enterococcaceae</taxon>
        <taxon>Enterococcus</taxon>
    </lineage>
</organism>
<accession>A0AC59HSC5</accession>
<sequence>MPVVSGAEFLKAARKGGYAVGGYNTNNLEWTQAILEAARS</sequence>
<dbReference type="EMBL" id="AP026729">
    <property type="protein sequence ID" value="BDQ62576.1"/>
    <property type="molecule type" value="Genomic_DNA"/>
</dbReference>